<keyword evidence="4" id="KW-1185">Reference proteome</keyword>
<dbReference type="SUPFAM" id="SSF53098">
    <property type="entry name" value="Ribonuclease H-like"/>
    <property type="match status" value="1"/>
</dbReference>
<feature type="compositionally biased region" description="Basic and acidic residues" evidence="1">
    <location>
        <begin position="1"/>
        <end position="10"/>
    </location>
</feature>
<dbReference type="InterPro" id="IPR008042">
    <property type="entry name" value="Retrotrans_Pao"/>
</dbReference>
<name>A0AA89BKM7_PINIB</name>
<dbReference type="InterPro" id="IPR036397">
    <property type="entry name" value="RNaseH_sf"/>
</dbReference>
<dbReference type="Gene3D" id="3.10.10.10">
    <property type="entry name" value="HIV Type 1 Reverse Transcriptase, subunit A, domain 1"/>
    <property type="match status" value="1"/>
</dbReference>
<dbReference type="Pfam" id="PF05380">
    <property type="entry name" value="Peptidase_A17"/>
    <property type="match status" value="1"/>
</dbReference>
<reference evidence="3" key="1">
    <citation type="submission" date="2019-08" db="EMBL/GenBank/DDBJ databases">
        <title>The improved chromosome-level genome for the pearl oyster Pinctada fucata martensii using PacBio sequencing and Hi-C.</title>
        <authorList>
            <person name="Zheng Z."/>
        </authorList>
    </citation>
    <scope>NUCLEOTIDE SEQUENCE</scope>
    <source>
        <strain evidence="3">ZZ-2019</strain>
        <tissue evidence="3">Adductor muscle</tissue>
    </source>
</reference>
<evidence type="ECO:0000259" key="2">
    <source>
        <dbReference type="PROSITE" id="PS50994"/>
    </source>
</evidence>
<dbReference type="InterPro" id="IPR043502">
    <property type="entry name" value="DNA/RNA_pol_sf"/>
</dbReference>
<dbReference type="PANTHER" id="PTHR47331:SF6">
    <property type="entry name" value="DOUBLECORTIN DOMAIN-CONTAINING PROTEIN"/>
    <property type="match status" value="1"/>
</dbReference>
<evidence type="ECO:0000313" key="3">
    <source>
        <dbReference type="EMBL" id="KAK3082830.1"/>
    </source>
</evidence>
<feature type="domain" description="Integrase catalytic" evidence="2">
    <location>
        <begin position="782"/>
        <end position="979"/>
    </location>
</feature>
<dbReference type="Pfam" id="PF18701">
    <property type="entry name" value="DUF5641"/>
    <property type="match status" value="1"/>
</dbReference>
<dbReference type="InterPro" id="IPR001584">
    <property type="entry name" value="Integrase_cat-core"/>
</dbReference>
<evidence type="ECO:0000256" key="1">
    <source>
        <dbReference type="SAM" id="MobiDB-lite"/>
    </source>
</evidence>
<dbReference type="Proteomes" id="UP001186944">
    <property type="component" value="Unassembled WGS sequence"/>
</dbReference>
<dbReference type="PROSITE" id="PS50994">
    <property type="entry name" value="INTEGRASE"/>
    <property type="match status" value="1"/>
</dbReference>
<dbReference type="InterPro" id="IPR040676">
    <property type="entry name" value="DUF5641"/>
</dbReference>
<dbReference type="SUPFAM" id="SSF56672">
    <property type="entry name" value="DNA/RNA polymerases"/>
    <property type="match status" value="1"/>
</dbReference>
<dbReference type="PANTHER" id="PTHR47331">
    <property type="entry name" value="PHD-TYPE DOMAIN-CONTAINING PROTEIN"/>
    <property type="match status" value="1"/>
</dbReference>
<dbReference type="InterPro" id="IPR012337">
    <property type="entry name" value="RNaseH-like_sf"/>
</dbReference>
<dbReference type="InterPro" id="IPR043128">
    <property type="entry name" value="Rev_trsase/Diguanyl_cyclase"/>
</dbReference>
<accession>A0AA89BKM7</accession>
<dbReference type="GO" id="GO:0015074">
    <property type="term" value="P:DNA integration"/>
    <property type="evidence" value="ECO:0007669"/>
    <property type="project" value="InterPro"/>
</dbReference>
<sequence>MDIVESKITKGSDGQWTAPLPFKPNRPLLPNNRSLAVRRAKSLDMSIERNPVKRKHVIDFIQKLLENQHAEPAPEIPASKERWYLPLFGVYHPMKPDKIRMVFDSSARFQDVSLNDVLLKGPDLSNSLLGILLRFRREAVAVTMDIEQMFYNFKVTTDHRDFLRFLWHADNDPEKPLVDYRMTVQVFGNSPSPAIATYGLRKSVEGCDEDVKELVTQNFYVDDGLFSCHDEDEAIGLVHRTKDALYEGGGLRLHKFASNNRQVLDSFKSDDLANDFKDLDLGSDALPMQRSLGLLWNTEHDVFTFRVSKDIKPYTKRGVLSTINSVYDPLGFASPVVIRGKLLLRDGMTSSEKLEWDDPLPNSLRNEWQAWVESLKHLEALRIQRKYSHISFSNATTREVHIFCDASKEAIGAVAYLKLRTNDSSDVSFLLGKAKVSPAGGLTIPRSELCAAVLAVELADILKDQLLIDTDSFFFYTDSQVVLGYITNETRRFYVYVGNRVSRIRLSSKPTQWKYVPSDINPADLATRSVDAGDLQSSTWLKGPEFLREDSDVSQPLPFPMIEPDSDKEVRPEVRCFKTEEVDTYIPKLGSHRFESFSSWKSLIHAMSLLKYVARLHSEHRESDLPDNPKDPDFIRETQHFIIQTVQEEVYKSEIDAIKGDSSPPKSSSLSTLSPVLDRHGLLRVGGRLGNVKNEGIIDDLSRHPIILPKQHHISSLIVRHYHQKIFHQGRHLTDGAIRAAGFWIVGGKQLVYSEIAKCLICRKLRGQLGWQFMADLPEDRLKPAPPFSYVGVDTFGPWPVVHRRTRGGLAHQKRWALLFTCLVTRAIQIELIEELSSSSFINALRRLVAIRGPVVQFRSDRGTNFVGATEDLSIDAEFVEKGPVGKFLSSSGTTWKFNPPHASHMGGAWERLIGVSRRILDSMLLCDHTKGTHLTHEVLVTLMAEVSAIVNNRPLLPVSSDPDSPCILTPSTLLTMKTDKDVSPFPLFGPKDMLKSHWKHVQVLAEEFWRRWKDEYLHTLQKREKWFKECRNLKPGDIVLMRDKDNVRNDWPMGIIERTFPSQDGRIRKVELTVVKDDKRSTFIRPVSELVLLLEVC</sequence>
<dbReference type="EMBL" id="VSWD01000014">
    <property type="protein sequence ID" value="KAK3082830.1"/>
    <property type="molecule type" value="Genomic_DNA"/>
</dbReference>
<protein>
    <recommendedName>
        <fullName evidence="2">Integrase catalytic domain-containing protein</fullName>
    </recommendedName>
</protein>
<dbReference type="Gene3D" id="3.30.420.10">
    <property type="entry name" value="Ribonuclease H-like superfamily/Ribonuclease H"/>
    <property type="match status" value="1"/>
</dbReference>
<dbReference type="AlphaFoldDB" id="A0AA89BKM7"/>
<comment type="caution">
    <text evidence="3">The sequence shown here is derived from an EMBL/GenBank/DDBJ whole genome shotgun (WGS) entry which is preliminary data.</text>
</comment>
<proteinExistence type="predicted"/>
<dbReference type="Gene3D" id="3.30.70.270">
    <property type="match status" value="1"/>
</dbReference>
<evidence type="ECO:0000313" key="4">
    <source>
        <dbReference type="Proteomes" id="UP001186944"/>
    </source>
</evidence>
<organism evidence="3 4">
    <name type="scientific">Pinctada imbricata</name>
    <name type="common">Atlantic pearl-oyster</name>
    <name type="synonym">Pinctada martensii</name>
    <dbReference type="NCBI Taxonomy" id="66713"/>
    <lineage>
        <taxon>Eukaryota</taxon>
        <taxon>Metazoa</taxon>
        <taxon>Spiralia</taxon>
        <taxon>Lophotrochozoa</taxon>
        <taxon>Mollusca</taxon>
        <taxon>Bivalvia</taxon>
        <taxon>Autobranchia</taxon>
        <taxon>Pteriomorphia</taxon>
        <taxon>Pterioida</taxon>
        <taxon>Pterioidea</taxon>
        <taxon>Pteriidae</taxon>
        <taxon>Pinctada</taxon>
    </lineage>
</organism>
<feature type="region of interest" description="Disordered" evidence="1">
    <location>
        <begin position="1"/>
        <end position="21"/>
    </location>
</feature>
<dbReference type="GO" id="GO:0003676">
    <property type="term" value="F:nucleic acid binding"/>
    <property type="evidence" value="ECO:0007669"/>
    <property type="project" value="InterPro"/>
</dbReference>
<gene>
    <name evidence="3" type="ORF">FSP39_006584</name>
</gene>